<dbReference type="Gene3D" id="2.60.40.10">
    <property type="entry name" value="Immunoglobulins"/>
    <property type="match status" value="2"/>
</dbReference>
<dbReference type="SMART" id="SM00769">
    <property type="entry name" value="WHy"/>
    <property type="match status" value="2"/>
</dbReference>
<feature type="transmembrane region" description="Helical" evidence="1">
    <location>
        <begin position="12"/>
        <end position="33"/>
    </location>
</feature>
<proteinExistence type="predicted"/>
<evidence type="ECO:0000256" key="1">
    <source>
        <dbReference type="SAM" id="Phobius"/>
    </source>
</evidence>
<keyword evidence="4" id="KW-1185">Reference proteome</keyword>
<dbReference type="SUPFAM" id="SSF117070">
    <property type="entry name" value="LEA14-like"/>
    <property type="match status" value="2"/>
</dbReference>
<reference evidence="3 4" key="1">
    <citation type="journal article" date="2019" name="Int. J. Syst. Evol. Microbiol.">
        <title>The Global Catalogue of Microorganisms (GCM) 10K type strain sequencing project: providing services to taxonomists for standard genome sequencing and annotation.</title>
        <authorList>
            <consortium name="The Broad Institute Genomics Platform"/>
            <consortium name="The Broad Institute Genome Sequencing Center for Infectious Disease"/>
            <person name="Wu L."/>
            <person name="Ma J."/>
        </authorList>
    </citation>
    <scope>NUCLEOTIDE SEQUENCE [LARGE SCALE GENOMIC DNA]</scope>
    <source>
        <strain evidence="3 4">JCM 30072</strain>
    </source>
</reference>
<protein>
    <submittedName>
        <fullName evidence="3">Water stress and hypersensitive response domain-containing protein</fullName>
    </submittedName>
</protein>
<dbReference type="GeneID" id="76629789"/>
<feature type="domain" description="Water stress and hypersensitive response" evidence="2">
    <location>
        <begin position="194"/>
        <end position="319"/>
    </location>
</feature>
<name>A0ABD5W0W6_9EURY</name>
<gene>
    <name evidence="3" type="ORF">ACFQQG_06315</name>
</gene>
<dbReference type="EMBL" id="JBHSZI010000001">
    <property type="protein sequence ID" value="MFC7057851.1"/>
    <property type="molecule type" value="Genomic_DNA"/>
</dbReference>
<dbReference type="RefSeq" id="WP_267163650.1">
    <property type="nucleotide sequence ID" value="NZ_CP112972.1"/>
</dbReference>
<dbReference type="Proteomes" id="UP001596445">
    <property type="component" value="Unassembled WGS sequence"/>
</dbReference>
<keyword evidence="1" id="KW-0472">Membrane</keyword>
<keyword evidence="1" id="KW-0812">Transmembrane</keyword>
<evidence type="ECO:0000313" key="3">
    <source>
        <dbReference type="EMBL" id="MFC7057851.1"/>
    </source>
</evidence>
<feature type="domain" description="Water stress and hypersensitive response" evidence="2">
    <location>
        <begin position="40"/>
        <end position="153"/>
    </location>
</feature>
<sequence>MNRKRVKRVGVVGLVVVLGVVALVGILFVAGIIGVPDGGLEDNDWGEVDDERIGVVTTVWLENPNPIGGGDADVEYAVALQGVDLAEGEGDGLSLPSGESTHQFRTDLFYDRLPAWWHAHLTNDEVSAVRVNATANVSAGPVSGSPSGSYEDSVDTDIEGALDRGFSTFEGSYSATGTDLRGPDGTALEPTVDVESVTTEWGEVTENQTEILVNASIHNPNAYPIPTPAFTGYLAMNEIRVADWNASEVEVLDVTEEGTIQPDTTEQRTFRIEMDNGNVPEWFATHVDRGERSDVEVAGQLAFELSGNRLTIPQQEDGLSCSFDLTTAIFVDNQTTDMQFEECGTTPLSIAQGELEAAGATLDLTETDWWRDFGSNDDGDDDDDGLFSVRERQPDFSLSAHHCGL</sequence>
<keyword evidence="1" id="KW-1133">Transmembrane helix</keyword>
<accession>A0ABD5W0W6</accession>
<dbReference type="InterPro" id="IPR013990">
    <property type="entry name" value="WHy-dom"/>
</dbReference>
<comment type="caution">
    <text evidence="3">The sequence shown here is derived from an EMBL/GenBank/DDBJ whole genome shotgun (WGS) entry which is preliminary data.</text>
</comment>
<evidence type="ECO:0000259" key="2">
    <source>
        <dbReference type="SMART" id="SM00769"/>
    </source>
</evidence>
<organism evidence="3 4">
    <name type="scientific">Halovenus salina</name>
    <dbReference type="NCBI Taxonomy" id="1510225"/>
    <lineage>
        <taxon>Archaea</taxon>
        <taxon>Methanobacteriati</taxon>
        <taxon>Methanobacteriota</taxon>
        <taxon>Stenosarchaea group</taxon>
        <taxon>Halobacteria</taxon>
        <taxon>Halobacteriales</taxon>
        <taxon>Haloarculaceae</taxon>
        <taxon>Halovenus</taxon>
    </lineage>
</organism>
<dbReference type="AlphaFoldDB" id="A0ABD5W0W6"/>
<evidence type="ECO:0000313" key="4">
    <source>
        <dbReference type="Proteomes" id="UP001596445"/>
    </source>
</evidence>
<dbReference type="InterPro" id="IPR013783">
    <property type="entry name" value="Ig-like_fold"/>
</dbReference>